<keyword evidence="3" id="KW-1185">Reference proteome</keyword>
<evidence type="ECO:0000313" key="2">
    <source>
        <dbReference type="EnsemblMetazoa" id="PPA44569.1"/>
    </source>
</evidence>
<dbReference type="AlphaFoldDB" id="A0A2A6BBM5"/>
<accession>A0A8R1Z3E7</accession>
<feature type="compositionally biased region" description="Low complexity" evidence="1">
    <location>
        <begin position="15"/>
        <end position="25"/>
    </location>
</feature>
<dbReference type="EnsemblMetazoa" id="PPA44569.1">
    <property type="protein sequence ID" value="PPA44569.1"/>
    <property type="gene ID" value="WBGene00282938"/>
</dbReference>
<protein>
    <submittedName>
        <fullName evidence="2">Uncharacterized protein</fullName>
    </submittedName>
</protein>
<evidence type="ECO:0000256" key="1">
    <source>
        <dbReference type="SAM" id="MobiDB-lite"/>
    </source>
</evidence>
<sequence length="60" mass="7132">MREGRERRKGRADNGMMKKMPVKGMGWKEEWKEGMRGGQSIKWDKGRRNEWSSCVTKDML</sequence>
<accession>A0A2A6BBM5</accession>
<feature type="compositionally biased region" description="Basic and acidic residues" evidence="1">
    <location>
        <begin position="26"/>
        <end position="35"/>
    </location>
</feature>
<proteinExistence type="predicted"/>
<dbReference type="Proteomes" id="UP000005239">
    <property type="component" value="Unassembled WGS sequence"/>
</dbReference>
<feature type="region of interest" description="Disordered" evidence="1">
    <location>
        <begin position="1"/>
        <end position="49"/>
    </location>
</feature>
<evidence type="ECO:0000313" key="3">
    <source>
        <dbReference type="Proteomes" id="UP000005239"/>
    </source>
</evidence>
<reference evidence="3" key="1">
    <citation type="journal article" date="2008" name="Nat. Genet.">
        <title>The Pristionchus pacificus genome provides a unique perspective on nematode lifestyle and parasitism.</title>
        <authorList>
            <person name="Dieterich C."/>
            <person name="Clifton S.W."/>
            <person name="Schuster L.N."/>
            <person name="Chinwalla A."/>
            <person name="Delehaunty K."/>
            <person name="Dinkelacker I."/>
            <person name="Fulton L."/>
            <person name="Fulton R."/>
            <person name="Godfrey J."/>
            <person name="Minx P."/>
            <person name="Mitreva M."/>
            <person name="Roeseler W."/>
            <person name="Tian H."/>
            <person name="Witte H."/>
            <person name="Yang S.P."/>
            <person name="Wilson R.K."/>
            <person name="Sommer R.J."/>
        </authorList>
    </citation>
    <scope>NUCLEOTIDE SEQUENCE [LARGE SCALE GENOMIC DNA]</scope>
    <source>
        <strain evidence="3">PS312</strain>
    </source>
</reference>
<organism evidence="2 3">
    <name type="scientific">Pristionchus pacificus</name>
    <name type="common">Parasitic nematode worm</name>
    <dbReference type="NCBI Taxonomy" id="54126"/>
    <lineage>
        <taxon>Eukaryota</taxon>
        <taxon>Metazoa</taxon>
        <taxon>Ecdysozoa</taxon>
        <taxon>Nematoda</taxon>
        <taxon>Chromadorea</taxon>
        <taxon>Rhabditida</taxon>
        <taxon>Rhabditina</taxon>
        <taxon>Diplogasteromorpha</taxon>
        <taxon>Diplogasteroidea</taxon>
        <taxon>Neodiplogasteridae</taxon>
        <taxon>Pristionchus</taxon>
    </lineage>
</organism>
<gene>
    <name evidence="2" type="primary">WBGene00282938</name>
</gene>
<name>A0A2A6BBM5_PRIPA</name>
<reference evidence="2" key="2">
    <citation type="submission" date="2022-06" db="UniProtKB">
        <authorList>
            <consortium name="EnsemblMetazoa"/>
        </authorList>
    </citation>
    <scope>IDENTIFICATION</scope>
    <source>
        <strain evidence="2">PS312</strain>
    </source>
</reference>